<evidence type="ECO:0000256" key="8">
    <source>
        <dbReference type="SAM" id="Phobius"/>
    </source>
</evidence>
<dbReference type="STRING" id="82633.GCA_000974605_03231"/>
<dbReference type="RefSeq" id="WP_101679702.1">
    <property type="nucleotide sequence ID" value="NZ_PJRP01000001.1"/>
</dbReference>
<dbReference type="Gene3D" id="2.40.420.20">
    <property type="match status" value="1"/>
</dbReference>
<evidence type="ECO:0000313" key="14">
    <source>
        <dbReference type="Proteomes" id="UP000234341"/>
    </source>
</evidence>
<dbReference type="Gene3D" id="1.10.287.470">
    <property type="entry name" value="Helix hairpin bin"/>
    <property type="match status" value="1"/>
</dbReference>
<dbReference type="EMBL" id="PJRP01000001">
    <property type="protein sequence ID" value="PLQ01897.1"/>
    <property type="molecule type" value="Genomic_DNA"/>
</dbReference>
<keyword evidence="8" id="KW-1133">Transmembrane helix</keyword>
<dbReference type="Pfam" id="PF25917">
    <property type="entry name" value="BSH_RND"/>
    <property type="match status" value="1"/>
</dbReference>
<evidence type="ECO:0000256" key="3">
    <source>
        <dbReference type="ARBA" id="ARBA00022448"/>
    </source>
</evidence>
<evidence type="ECO:0000259" key="11">
    <source>
        <dbReference type="Pfam" id="PF25944"/>
    </source>
</evidence>
<dbReference type="AlphaFoldDB" id="A0A2N5CI81"/>
<dbReference type="Pfam" id="PF25967">
    <property type="entry name" value="RND-MFP_C"/>
    <property type="match status" value="1"/>
</dbReference>
<feature type="domain" description="Multidrug resistance protein MdtA-like beta-barrel" evidence="11">
    <location>
        <begin position="240"/>
        <end position="320"/>
    </location>
</feature>
<keyword evidence="3" id="KW-0813">Transport</keyword>
<dbReference type="InterPro" id="IPR058627">
    <property type="entry name" value="MdtA-like_C"/>
</dbReference>
<comment type="caution">
    <text evidence="13">The sequence shown here is derived from an EMBL/GenBank/DDBJ whole genome shotgun (WGS) entry which is preliminary data.</text>
</comment>
<evidence type="ECO:0000256" key="2">
    <source>
        <dbReference type="ARBA" id="ARBA00009477"/>
    </source>
</evidence>
<feature type="domain" description="Multidrug resistance protein MdtA-like alpha-helical hairpin" evidence="9">
    <location>
        <begin position="131"/>
        <end position="199"/>
    </location>
</feature>
<dbReference type="InterPro" id="IPR058626">
    <property type="entry name" value="MdtA-like_b-barrel"/>
</dbReference>
<dbReference type="InterPro" id="IPR058625">
    <property type="entry name" value="MdtA-like_BSH"/>
</dbReference>
<dbReference type="GO" id="GO:0015562">
    <property type="term" value="F:efflux transmembrane transporter activity"/>
    <property type="evidence" value="ECO:0007669"/>
    <property type="project" value="TreeGrafter"/>
</dbReference>
<dbReference type="OrthoDB" id="9783047at2"/>
<feature type="domain" description="Multidrug resistance protein MdtA-like C-terminal permuted SH3" evidence="12">
    <location>
        <begin position="326"/>
        <end position="385"/>
    </location>
</feature>
<dbReference type="SUPFAM" id="SSF111369">
    <property type="entry name" value="HlyD-like secretion proteins"/>
    <property type="match status" value="1"/>
</dbReference>
<dbReference type="GO" id="GO:1990281">
    <property type="term" value="C:efflux pump complex"/>
    <property type="evidence" value="ECO:0007669"/>
    <property type="project" value="TreeGrafter"/>
</dbReference>
<dbReference type="PANTHER" id="PTHR30469:SF36">
    <property type="entry name" value="BLL3903 PROTEIN"/>
    <property type="match status" value="1"/>
</dbReference>
<accession>A0A2N5CI81</accession>
<evidence type="ECO:0000259" key="12">
    <source>
        <dbReference type="Pfam" id="PF25967"/>
    </source>
</evidence>
<feature type="domain" description="Multidrug resistance protein MdtA-like barrel-sandwich hybrid" evidence="10">
    <location>
        <begin position="91"/>
        <end position="228"/>
    </location>
</feature>
<dbReference type="PANTHER" id="PTHR30469">
    <property type="entry name" value="MULTIDRUG RESISTANCE PROTEIN MDTA"/>
    <property type="match status" value="1"/>
</dbReference>
<evidence type="ECO:0000256" key="1">
    <source>
        <dbReference type="ARBA" id="ARBA00004236"/>
    </source>
</evidence>
<evidence type="ECO:0000259" key="9">
    <source>
        <dbReference type="Pfam" id="PF25876"/>
    </source>
</evidence>
<comment type="subcellular location">
    <subcellularLocation>
        <location evidence="1">Cell membrane</location>
    </subcellularLocation>
</comment>
<feature type="transmembrane region" description="Helical" evidence="8">
    <location>
        <begin position="31"/>
        <end position="48"/>
    </location>
</feature>
<dbReference type="NCBIfam" id="TIGR01730">
    <property type="entry name" value="RND_mfp"/>
    <property type="match status" value="1"/>
</dbReference>
<dbReference type="InterPro" id="IPR006143">
    <property type="entry name" value="RND_pump_MFP"/>
</dbReference>
<keyword evidence="4" id="KW-1003">Cell membrane</keyword>
<proteinExistence type="inferred from homology"/>
<dbReference type="InterPro" id="IPR058624">
    <property type="entry name" value="MdtA-like_HH"/>
</dbReference>
<evidence type="ECO:0000256" key="5">
    <source>
        <dbReference type="ARBA" id="ARBA00022519"/>
    </source>
</evidence>
<evidence type="ECO:0000256" key="6">
    <source>
        <dbReference type="ARBA" id="ARBA00023136"/>
    </source>
</evidence>
<reference evidence="13 14" key="1">
    <citation type="submission" date="2017-12" db="EMBL/GenBank/DDBJ databases">
        <title>Genome sequence of the active heterotrophic nitrifier-denitrifier, Cupriavidus pauculus UM1.</title>
        <authorList>
            <person name="Putonti C."/>
            <person name="Castignetti D."/>
        </authorList>
    </citation>
    <scope>NUCLEOTIDE SEQUENCE [LARGE SCALE GENOMIC DNA]</scope>
    <source>
        <strain evidence="13 14">UM1</strain>
    </source>
</reference>
<comment type="similarity">
    <text evidence="2">Belongs to the membrane fusion protein (MFP) (TC 8.A.1) family.</text>
</comment>
<feature type="region of interest" description="Disordered" evidence="7">
    <location>
        <begin position="1"/>
        <end position="27"/>
    </location>
</feature>
<evidence type="ECO:0000256" key="4">
    <source>
        <dbReference type="ARBA" id="ARBA00022475"/>
    </source>
</evidence>
<dbReference type="Proteomes" id="UP000234341">
    <property type="component" value="Unassembled WGS sequence"/>
</dbReference>
<keyword evidence="5" id="KW-0997">Cell inner membrane</keyword>
<organism evidence="13 14">
    <name type="scientific">Cupriavidus pauculus</name>
    <dbReference type="NCBI Taxonomy" id="82633"/>
    <lineage>
        <taxon>Bacteria</taxon>
        <taxon>Pseudomonadati</taxon>
        <taxon>Pseudomonadota</taxon>
        <taxon>Betaproteobacteria</taxon>
        <taxon>Burkholderiales</taxon>
        <taxon>Burkholderiaceae</taxon>
        <taxon>Cupriavidus</taxon>
    </lineage>
</organism>
<gene>
    <name evidence="13" type="ORF">CYJ10_00890</name>
</gene>
<evidence type="ECO:0000259" key="10">
    <source>
        <dbReference type="Pfam" id="PF25917"/>
    </source>
</evidence>
<name>A0A2N5CI81_9BURK</name>
<dbReference type="Pfam" id="PF25876">
    <property type="entry name" value="HH_MFP_RND"/>
    <property type="match status" value="1"/>
</dbReference>
<dbReference type="Pfam" id="PF25944">
    <property type="entry name" value="Beta-barrel_RND"/>
    <property type="match status" value="1"/>
</dbReference>
<dbReference type="Gene3D" id="2.40.30.170">
    <property type="match status" value="1"/>
</dbReference>
<dbReference type="Gene3D" id="2.40.50.100">
    <property type="match status" value="1"/>
</dbReference>
<sequence length="416" mass="43442">MKTDGIDQPKGFVDGNWSASTSAGRGRTSPWVAIAGLVVLALAGWFGWKAWLAPKPVAKGPAVTTVSTAVVRQADVPVEVTANGTVTAMQTVDVRPQVSSTVRTVHIKEGQSVKPGDLLFTLDTRMDEANLAKARAQLMRDQADLSDARRTLARSQELLQRNFISRSAVDTAQAKVDGFEATIRADQAAIEAGQVAISYGQIRATIGGRTGVINVFPGSLVTPANTTTTPAMVTVAQIAPITVMFTLPERQLAALREALQAGPVTVSAQPNDGNPSPVSGKITFVDNTVDPQYGSIRVKAMFPNDEHRLWPGTYANVNATVQVLKNALSVPPQAVVTGPEGRFVYTVQPDSKVARVPVKVVVTTAAAAVVEGVPPGARVVTEGAQNLRPGTLVREAAARGASAPAAAAPASANSGH</sequence>
<protein>
    <submittedName>
        <fullName evidence="13">Efflux RND transporter periplasmic adaptor subunit</fullName>
    </submittedName>
</protein>
<evidence type="ECO:0000313" key="13">
    <source>
        <dbReference type="EMBL" id="PLQ01897.1"/>
    </source>
</evidence>
<evidence type="ECO:0000256" key="7">
    <source>
        <dbReference type="SAM" id="MobiDB-lite"/>
    </source>
</evidence>
<keyword evidence="6 8" id="KW-0472">Membrane</keyword>
<keyword evidence="8" id="KW-0812">Transmembrane</keyword>